<sequence length="32" mass="3231">MTSPHGSARPDISGRALPVSGQGAAYVTVIFS</sequence>
<dbReference type="EMBL" id="LT607410">
    <property type="protein sequence ID" value="SCF45121.1"/>
    <property type="molecule type" value="Genomic_DNA"/>
</dbReference>
<reference evidence="1 2" key="1">
    <citation type="submission" date="2016-06" db="EMBL/GenBank/DDBJ databases">
        <authorList>
            <person name="Kjaerup R.B."/>
            <person name="Dalgaard T.S."/>
            <person name="Juul-Madsen H.R."/>
        </authorList>
    </citation>
    <scope>NUCLEOTIDE SEQUENCE [LARGE SCALE GENOMIC DNA]</scope>
    <source>
        <strain evidence="1 2">DSM 43821</strain>
    </source>
</reference>
<dbReference type="Proteomes" id="UP000198228">
    <property type="component" value="Chromosome I"/>
</dbReference>
<evidence type="ECO:0000313" key="2">
    <source>
        <dbReference type="Proteomes" id="UP000198228"/>
    </source>
</evidence>
<proteinExistence type="predicted"/>
<name>A0A1C5AJ66_9ACTN</name>
<evidence type="ECO:0000313" key="1">
    <source>
        <dbReference type="EMBL" id="SCF45121.1"/>
    </source>
</evidence>
<accession>A0A1C5AJ66</accession>
<protein>
    <submittedName>
        <fullName evidence="1">Uncharacterized protein</fullName>
    </submittedName>
</protein>
<dbReference type="AlphaFoldDB" id="A0A1C5AJ66"/>
<organism evidence="1 2">
    <name type="scientific">Micromonospora purpureochromogenes</name>
    <dbReference type="NCBI Taxonomy" id="47872"/>
    <lineage>
        <taxon>Bacteria</taxon>
        <taxon>Bacillati</taxon>
        <taxon>Actinomycetota</taxon>
        <taxon>Actinomycetes</taxon>
        <taxon>Micromonosporales</taxon>
        <taxon>Micromonosporaceae</taxon>
        <taxon>Micromonospora</taxon>
    </lineage>
</organism>
<gene>
    <name evidence="1" type="ORF">GA0074696_6123</name>
</gene>